<organism evidence="2 3">
    <name type="scientific">Pyrococcus horikoshii (strain ATCC 700860 / DSM 12428 / JCM 9974 / NBRC 100139 / OT-3)</name>
    <dbReference type="NCBI Taxonomy" id="70601"/>
    <lineage>
        <taxon>Archaea</taxon>
        <taxon>Methanobacteriati</taxon>
        <taxon>Methanobacteriota</taxon>
        <taxon>Thermococci</taxon>
        <taxon>Thermococcales</taxon>
        <taxon>Thermococcaceae</taxon>
        <taxon>Pyrococcus</taxon>
    </lineage>
</organism>
<evidence type="ECO:0000313" key="3">
    <source>
        <dbReference type="Proteomes" id="UP000000752"/>
    </source>
</evidence>
<evidence type="ECO:0000256" key="1">
    <source>
        <dbReference type="SAM" id="MobiDB-lite"/>
    </source>
</evidence>
<dbReference type="PIR" id="H71244">
    <property type="entry name" value="H71244"/>
</dbReference>
<sequence>MRAGARRWTLRHGSRPYGAQQARNLRNAGNRDGGTPSAVPLARLFRSVKSSGNKGWARPVAAAAVIPAARVVATIIGPKAAVAGPVSPWRNPTAQPWGSLGILRALGPGEAGGTPGVGVKSYNPGGTASGEGARLERVRR</sequence>
<gene>
    <name evidence="2" type="ordered locus">PH0218</name>
</gene>
<dbReference type="KEGG" id="pho:PH0218"/>
<keyword evidence="3" id="KW-1185">Reference proteome</keyword>
<name>O57957_PYRHO</name>
<dbReference type="AlphaFoldDB" id="O57957"/>
<evidence type="ECO:0000313" key="2">
    <source>
        <dbReference type="EMBL" id="BAA29287.1"/>
    </source>
</evidence>
<dbReference type="EnsemblBacteria" id="BAA29287">
    <property type="protein sequence ID" value="BAA29287"/>
    <property type="gene ID" value="BAA29287"/>
</dbReference>
<accession>O57957</accession>
<dbReference type="Proteomes" id="UP000000752">
    <property type="component" value="Chromosome"/>
</dbReference>
<dbReference type="EMBL" id="BA000001">
    <property type="protein sequence ID" value="BAA29287.1"/>
    <property type="molecule type" value="Genomic_DNA"/>
</dbReference>
<protein>
    <submittedName>
        <fullName evidence="2">Uncharacterized protein</fullName>
    </submittedName>
</protein>
<feature type="region of interest" description="Disordered" evidence="1">
    <location>
        <begin position="114"/>
        <end position="140"/>
    </location>
</feature>
<proteinExistence type="predicted"/>
<reference evidence="2 3" key="1">
    <citation type="journal article" date="1998" name="DNA Res.">
        <title>Complete sequence and gene organization of the genome of a hyper-thermophilic archaebacterium, Pyrococcus horikoshii OT3.</title>
        <authorList>
            <person name="Kawarabayasi Y."/>
            <person name="Sawada M."/>
            <person name="Horikawa H."/>
            <person name="Haikawa Y."/>
            <person name="Hino Y."/>
            <person name="Yamamoto S."/>
            <person name="Sekine M."/>
            <person name="Baba S."/>
            <person name="Kosugi H."/>
            <person name="Hosoyama A."/>
            <person name="Nagai Y."/>
            <person name="Sakai M."/>
            <person name="Ogura K."/>
            <person name="Otuka R."/>
            <person name="Nakazawa H."/>
            <person name="Takamiya M."/>
            <person name="Ohfuku Y."/>
            <person name="Funahashi T."/>
            <person name="Tanaka T."/>
            <person name="Kudoh Y."/>
            <person name="Yamazaki J."/>
            <person name="Kushida N."/>
            <person name="Oguchi A."/>
            <person name="Aoki K."/>
            <person name="Nakamura Y."/>
            <person name="Robb T.F."/>
            <person name="Horikoshi K."/>
            <person name="Masuchi Y."/>
            <person name="Shizuya H."/>
            <person name="Kikuchi H."/>
        </authorList>
    </citation>
    <scope>NUCLEOTIDE SEQUENCE [LARGE SCALE GENOMIC DNA]</scope>
    <source>
        <strain evidence="3">ATCC 700860 / DSM 12428 / JCM 9974 / NBRC 100139 / OT-3</strain>
    </source>
</reference>